<keyword evidence="2" id="KW-1185">Reference proteome</keyword>
<evidence type="ECO:0000313" key="1">
    <source>
        <dbReference type="EMBL" id="CAB3984564.1"/>
    </source>
</evidence>
<dbReference type="AlphaFoldDB" id="A0A7D9HMZ0"/>
<accession>A0A7D9HMZ0</accession>
<protein>
    <submittedName>
        <fullName evidence="1">Uncharacterized protein</fullName>
    </submittedName>
</protein>
<reference evidence="1" key="1">
    <citation type="submission" date="2020-04" db="EMBL/GenBank/DDBJ databases">
        <authorList>
            <person name="Alioto T."/>
            <person name="Alioto T."/>
            <person name="Gomez Garrido J."/>
        </authorList>
    </citation>
    <scope>NUCLEOTIDE SEQUENCE</scope>
    <source>
        <strain evidence="1">A484AB</strain>
    </source>
</reference>
<dbReference type="EMBL" id="CACRXK020000754">
    <property type="protein sequence ID" value="CAB3984564.1"/>
    <property type="molecule type" value="Genomic_DNA"/>
</dbReference>
<gene>
    <name evidence="1" type="ORF">PACLA_8A042785</name>
</gene>
<name>A0A7D9HMZ0_PARCT</name>
<organism evidence="1 2">
    <name type="scientific">Paramuricea clavata</name>
    <name type="common">Red gorgonian</name>
    <name type="synonym">Violescent sea-whip</name>
    <dbReference type="NCBI Taxonomy" id="317549"/>
    <lineage>
        <taxon>Eukaryota</taxon>
        <taxon>Metazoa</taxon>
        <taxon>Cnidaria</taxon>
        <taxon>Anthozoa</taxon>
        <taxon>Octocorallia</taxon>
        <taxon>Malacalcyonacea</taxon>
        <taxon>Plexauridae</taxon>
        <taxon>Paramuricea</taxon>
    </lineage>
</organism>
<evidence type="ECO:0000313" key="2">
    <source>
        <dbReference type="Proteomes" id="UP001152795"/>
    </source>
</evidence>
<sequence>MLIPRMIPRTMADIHDIAMNAQHTFDVMRILYLKGHMTAINRSMAIHVMALPVEKIHTTNKDAWIYIYSVASRNMSKCVRQGRYVVKAMKSDMAKFRIILSEAVRRDRLR</sequence>
<dbReference type="Proteomes" id="UP001152795">
    <property type="component" value="Unassembled WGS sequence"/>
</dbReference>
<proteinExistence type="predicted"/>
<comment type="caution">
    <text evidence="1">The sequence shown here is derived from an EMBL/GenBank/DDBJ whole genome shotgun (WGS) entry which is preliminary data.</text>
</comment>